<keyword evidence="2" id="KW-0560">Oxidoreductase</keyword>
<dbReference type="NCBIfam" id="NF041018">
    <property type="entry name" value="glyceraldDH_alpha"/>
    <property type="match status" value="1"/>
</dbReference>
<dbReference type="PANTHER" id="PTHR11908">
    <property type="entry name" value="XANTHINE DEHYDROGENASE"/>
    <property type="match status" value="1"/>
</dbReference>
<dbReference type="GO" id="GO:0016491">
    <property type="term" value="F:oxidoreductase activity"/>
    <property type="evidence" value="ECO:0007669"/>
    <property type="project" value="UniProtKB-KW"/>
</dbReference>
<sequence>MPISKSVGARIKRREDPRLIQGLAHYVDDIHLPGTLHVAILRSPHAHARIEKINVEAARRHPGVVAVVTGRGLQDRIGLIPCAANFPGMKTPPHRILALDKVCFVGEPVVAVVAEDPYIARDAVDLIEVDYDPLPAVASGEEALRRGAPVIHDDQGKDNVAFTWEIAGGDVERALREADRVVKHRFVQQRLAPIALETRGVLAQYLPGEDQLTVWSSTQIPHLLRTQLAVMLRVAENRVRVIAPEVGGGFGSKLNVYAEEGLVAHLAIWLKRPVKWIEGRRENILHTIHGRDQAGEVEMAVQNDGTITGIRYTVTADVGAYYQLLTPAIPTLTGLMLCGCYKIQNVAMKLTGAFTNKMATDAYRGAGRPEATYLIERMLDIVADELNMDPVELRRKNFIAPSEFPYTTGTAVVYDSGDYTAALDKALSIAGYQALREEQARLRAQGRYLGIGVSTYVEICGMGPSKAMPAGGWESGAVRVDPTGKVTVLTGVSPHGQGQETTFAQIVADGLGVDIDDVRVMHGDTDAVQYGIGTFGSRATAVGGTAMVLAMQKVKEKVVRIAAHLLEGNPQDIVLEDGKYFVRGNPTKALTLADISLAAHVANNLPPDTDPGLAETHFFEPSNFTYPFGTHVAVVEVDADTGEVEVKRYVAVDDCGQVINPMIVEGQIHGGIAQGLGQALYEEVVYDENGQMLTGSLMDYALPKAHNFPKFELASTVTPTPVNPLGVKGVGEAGTIGSTPAVVNAVVDALEPFGVRHIDMPLRPEKVWRLMRKKPRRS</sequence>
<dbReference type="InterPro" id="IPR037165">
    <property type="entry name" value="AldOxase/xan_DH_Mopterin-bd_sf"/>
</dbReference>
<dbReference type="Pfam" id="PF02738">
    <property type="entry name" value="MoCoBD_1"/>
    <property type="match status" value="1"/>
</dbReference>
<dbReference type="SUPFAM" id="SSF54665">
    <property type="entry name" value="CO dehydrogenase molybdoprotein N-domain-like"/>
    <property type="match status" value="1"/>
</dbReference>
<dbReference type="InterPro" id="IPR053554">
    <property type="entry name" value="Glyceraldehyde_dh-related"/>
</dbReference>
<evidence type="ECO:0000256" key="1">
    <source>
        <dbReference type="ARBA" id="ARBA00022505"/>
    </source>
</evidence>
<dbReference type="PANTHER" id="PTHR11908:SF132">
    <property type="entry name" value="ALDEHYDE OXIDASE 1-RELATED"/>
    <property type="match status" value="1"/>
</dbReference>
<dbReference type="GO" id="GO:0005506">
    <property type="term" value="F:iron ion binding"/>
    <property type="evidence" value="ECO:0007669"/>
    <property type="project" value="InterPro"/>
</dbReference>
<gene>
    <name evidence="4" type="ORF">A3F84_10885</name>
</gene>
<dbReference type="InterPro" id="IPR036856">
    <property type="entry name" value="Ald_Oxase/Xan_DH_a/b_sf"/>
</dbReference>
<dbReference type="SUPFAM" id="SSF56003">
    <property type="entry name" value="Molybdenum cofactor-binding domain"/>
    <property type="match status" value="1"/>
</dbReference>
<feature type="domain" description="Aldehyde oxidase/xanthine dehydrogenase a/b hammerhead" evidence="3">
    <location>
        <begin position="21"/>
        <end position="135"/>
    </location>
</feature>
<keyword evidence="1" id="KW-0500">Molybdenum</keyword>
<dbReference type="InterPro" id="IPR016208">
    <property type="entry name" value="Ald_Oxase/xanthine_DH-like"/>
</dbReference>
<evidence type="ECO:0000313" key="5">
    <source>
        <dbReference type="Proteomes" id="UP000178606"/>
    </source>
</evidence>
<dbReference type="Gene3D" id="3.90.1170.50">
    <property type="entry name" value="Aldehyde oxidase/xanthine dehydrogenase, a/b hammerhead"/>
    <property type="match status" value="1"/>
</dbReference>
<evidence type="ECO:0000256" key="2">
    <source>
        <dbReference type="ARBA" id="ARBA00023002"/>
    </source>
</evidence>
<protein>
    <submittedName>
        <fullName evidence="4">Carbon monoxide dehydrogenase</fullName>
    </submittedName>
</protein>
<evidence type="ECO:0000313" key="4">
    <source>
        <dbReference type="EMBL" id="OGG56885.1"/>
    </source>
</evidence>
<proteinExistence type="predicted"/>
<reference evidence="4 5" key="1">
    <citation type="journal article" date="2016" name="Nat. Commun.">
        <title>Thousands of microbial genomes shed light on interconnected biogeochemical processes in an aquifer system.</title>
        <authorList>
            <person name="Anantharaman K."/>
            <person name="Brown C.T."/>
            <person name="Hug L.A."/>
            <person name="Sharon I."/>
            <person name="Castelle C.J."/>
            <person name="Probst A.J."/>
            <person name="Thomas B.C."/>
            <person name="Singh A."/>
            <person name="Wilkins M.J."/>
            <person name="Karaoz U."/>
            <person name="Brodie E.L."/>
            <person name="Williams K.H."/>
            <person name="Hubbard S.S."/>
            <person name="Banfield J.F."/>
        </authorList>
    </citation>
    <scope>NUCLEOTIDE SEQUENCE [LARGE SCALE GENOMIC DNA]</scope>
    <source>
        <strain evidence="5">RIFCSPLOWO2_12_FULL_64_10</strain>
    </source>
</reference>
<dbReference type="AlphaFoldDB" id="A0A1F6D684"/>
<dbReference type="Pfam" id="PF01315">
    <property type="entry name" value="Ald_Xan_dh_C"/>
    <property type="match status" value="1"/>
</dbReference>
<dbReference type="EMBL" id="MFKF01000023">
    <property type="protein sequence ID" value="OGG56885.1"/>
    <property type="molecule type" value="Genomic_DNA"/>
</dbReference>
<organism evidence="4 5">
    <name type="scientific">Handelsmanbacteria sp. (strain RIFCSPLOWO2_12_FULL_64_10)</name>
    <dbReference type="NCBI Taxonomy" id="1817868"/>
    <lineage>
        <taxon>Bacteria</taxon>
        <taxon>Candidatus Handelsmaniibacteriota</taxon>
    </lineage>
</organism>
<dbReference type="InterPro" id="IPR046867">
    <property type="entry name" value="AldOxase/xan_DH_MoCoBD2"/>
</dbReference>
<comment type="caution">
    <text evidence="4">The sequence shown here is derived from an EMBL/GenBank/DDBJ whole genome shotgun (WGS) entry which is preliminary data.</text>
</comment>
<dbReference type="Gene3D" id="3.30.365.10">
    <property type="entry name" value="Aldehyde oxidase/xanthine dehydrogenase, molybdopterin binding domain"/>
    <property type="match status" value="4"/>
</dbReference>
<dbReference type="InterPro" id="IPR000674">
    <property type="entry name" value="Ald_Oxase/Xan_DH_a/b"/>
</dbReference>
<dbReference type="InterPro" id="IPR008274">
    <property type="entry name" value="AldOxase/xan_DH_MoCoBD1"/>
</dbReference>
<dbReference type="Pfam" id="PF20256">
    <property type="entry name" value="MoCoBD_2"/>
    <property type="match status" value="1"/>
</dbReference>
<dbReference type="SMART" id="SM01008">
    <property type="entry name" value="Ald_Xan_dh_C"/>
    <property type="match status" value="1"/>
</dbReference>
<accession>A0A1F6D684</accession>
<evidence type="ECO:0000259" key="3">
    <source>
        <dbReference type="SMART" id="SM01008"/>
    </source>
</evidence>
<name>A0A1F6D684_HANXR</name>
<dbReference type="Proteomes" id="UP000178606">
    <property type="component" value="Unassembled WGS sequence"/>
</dbReference>